<evidence type="ECO:0000313" key="3">
    <source>
        <dbReference type="Proteomes" id="UP000664779"/>
    </source>
</evidence>
<keyword evidence="3" id="KW-1185">Reference proteome</keyword>
<name>A0A939EPE4_9HYPH</name>
<gene>
    <name evidence="2" type="ORF">J0X15_10340</name>
</gene>
<dbReference type="Proteomes" id="UP000664779">
    <property type="component" value="Unassembled WGS sequence"/>
</dbReference>
<dbReference type="AlphaFoldDB" id="A0A939EPE4"/>
<evidence type="ECO:0000313" key="2">
    <source>
        <dbReference type="EMBL" id="MBO0345617.1"/>
    </source>
</evidence>
<feature type="compositionally biased region" description="Polar residues" evidence="1">
    <location>
        <begin position="10"/>
        <end position="43"/>
    </location>
</feature>
<organism evidence="2 3">
    <name type="scientific">Roseibium limicola</name>
    <dbReference type="NCBI Taxonomy" id="2816037"/>
    <lineage>
        <taxon>Bacteria</taxon>
        <taxon>Pseudomonadati</taxon>
        <taxon>Pseudomonadota</taxon>
        <taxon>Alphaproteobacteria</taxon>
        <taxon>Hyphomicrobiales</taxon>
        <taxon>Stappiaceae</taxon>
        <taxon>Roseibium</taxon>
    </lineage>
</organism>
<feature type="region of interest" description="Disordered" evidence="1">
    <location>
        <begin position="1"/>
        <end position="55"/>
    </location>
</feature>
<sequence>MAIPTPLKQLRSNSQNNNFTGLQKPQKTANKNYYPQAKINQPKKSGRRLAMQKSPSILRHLKAAINRF</sequence>
<proteinExistence type="predicted"/>
<reference evidence="2" key="1">
    <citation type="submission" date="2021-03" db="EMBL/GenBank/DDBJ databases">
        <title>Roseibium sp. CAU 1637 isolated from Incheon.</title>
        <authorList>
            <person name="Kim W."/>
        </authorList>
    </citation>
    <scope>NUCLEOTIDE SEQUENCE</scope>
    <source>
        <strain evidence="2">CAU 1637</strain>
    </source>
</reference>
<protein>
    <submittedName>
        <fullName evidence="2">Uncharacterized protein</fullName>
    </submittedName>
</protein>
<dbReference type="RefSeq" id="WP_206940414.1">
    <property type="nucleotide sequence ID" value="NZ_JAFLNF010000004.1"/>
</dbReference>
<accession>A0A939EPE4</accession>
<dbReference type="EMBL" id="JAFLNF010000004">
    <property type="protein sequence ID" value="MBO0345617.1"/>
    <property type="molecule type" value="Genomic_DNA"/>
</dbReference>
<evidence type="ECO:0000256" key="1">
    <source>
        <dbReference type="SAM" id="MobiDB-lite"/>
    </source>
</evidence>
<comment type="caution">
    <text evidence="2">The sequence shown here is derived from an EMBL/GenBank/DDBJ whole genome shotgun (WGS) entry which is preliminary data.</text>
</comment>